<keyword evidence="5" id="KW-0175">Coiled coil</keyword>
<evidence type="ECO:0000256" key="5">
    <source>
        <dbReference type="SAM" id="Coils"/>
    </source>
</evidence>
<dbReference type="SMART" id="SM00091">
    <property type="entry name" value="PAS"/>
    <property type="match status" value="1"/>
</dbReference>
<evidence type="ECO:0000256" key="3">
    <source>
        <dbReference type="ARBA" id="ARBA00022840"/>
    </source>
</evidence>
<dbReference type="PROSITE" id="PS00675">
    <property type="entry name" value="SIGMA54_INTERACT_1"/>
    <property type="match status" value="1"/>
</dbReference>
<evidence type="ECO:0000256" key="1">
    <source>
        <dbReference type="ARBA" id="ARBA00022741"/>
    </source>
</evidence>
<dbReference type="PANTHER" id="PTHR32071">
    <property type="entry name" value="TRANSCRIPTIONAL REGULATORY PROTEIN"/>
    <property type="match status" value="1"/>
</dbReference>
<protein>
    <recommendedName>
        <fullName evidence="4">HTH-type transcriptional regulatory protein TyrR</fullName>
    </recommendedName>
</protein>
<dbReference type="NCBIfam" id="TIGR00229">
    <property type="entry name" value="sensory_box"/>
    <property type="match status" value="1"/>
</dbReference>
<dbReference type="SUPFAM" id="SSF55785">
    <property type="entry name" value="PYP-like sensor domain (PAS domain)"/>
    <property type="match status" value="1"/>
</dbReference>
<dbReference type="Pfam" id="PF18024">
    <property type="entry name" value="HTH_50"/>
    <property type="match status" value="1"/>
</dbReference>
<dbReference type="GO" id="GO:0006355">
    <property type="term" value="P:regulation of DNA-templated transcription"/>
    <property type="evidence" value="ECO:0007669"/>
    <property type="project" value="InterPro"/>
</dbReference>
<evidence type="ECO:0000259" key="7">
    <source>
        <dbReference type="PROSITE" id="PS50112"/>
    </source>
</evidence>
<comment type="caution">
    <text evidence="8">The sequence shown here is derived from an EMBL/GenBank/DDBJ whole genome shotgun (WGS) entry which is preliminary data.</text>
</comment>
<dbReference type="EMBL" id="WBZB01000022">
    <property type="protein sequence ID" value="KAB3530249.1"/>
    <property type="molecule type" value="Genomic_DNA"/>
</dbReference>
<evidence type="ECO:0000256" key="2">
    <source>
        <dbReference type="ARBA" id="ARBA00022797"/>
    </source>
</evidence>
<evidence type="ECO:0000256" key="4">
    <source>
        <dbReference type="ARBA" id="ARBA00029500"/>
    </source>
</evidence>
<dbReference type="PROSITE" id="PS50112">
    <property type="entry name" value="PAS"/>
    <property type="match status" value="1"/>
</dbReference>
<dbReference type="SUPFAM" id="SSF52540">
    <property type="entry name" value="P-loop containing nucleoside triphosphate hydrolases"/>
    <property type="match status" value="1"/>
</dbReference>
<dbReference type="RefSeq" id="WP_151865734.1">
    <property type="nucleotide sequence ID" value="NZ_WBZB01000022.1"/>
</dbReference>
<dbReference type="Pfam" id="PF00989">
    <property type="entry name" value="PAS"/>
    <property type="match status" value="1"/>
</dbReference>
<dbReference type="InterPro" id="IPR035965">
    <property type="entry name" value="PAS-like_dom_sf"/>
</dbReference>
<dbReference type="OrthoDB" id="9803970at2"/>
<dbReference type="InterPro" id="IPR002078">
    <property type="entry name" value="Sigma_54_int"/>
</dbReference>
<dbReference type="FunFam" id="3.40.50.300:FF:000006">
    <property type="entry name" value="DNA-binding transcriptional regulator NtrC"/>
    <property type="match status" value="1"/>
</dbReference>
<dbReference type="PROSITE" id="PS00676">
    <property type="entry name" value="SIGMA54_INTERACT_2"/>
    <property type="match status" value="1"/>
</dbReference>
<dbReference type="Pfam" id="PF00158">
    <property type="entry name" value="Sigma54_activat"/>
    <property type="match status" value="1"/>
</dbReference>
<dbReference type="CDD" id="cd00009">
    <property type="entry name" value="AAA"/>
    <property type="match status" value="1"/>
</dbReference>
<dbReference type="PROSITE" id="PS50045">
    <property type="entry name" value="SIGMA54_INTERACT_4"/>
    <property type="match status" value="1"/>
</dbReference>
<dbReference type="InterPro" id="IPR025662">
    <property type="entry name" value="Sigma_54_int_dom_ATP-bd_1"/>
</dbReference>
<sequence>MDAKKELVNQLKEVIEKNEELNDIIENLCDGVYITDGSGKTLRVNKTYERMSGLKKEDLVGKNMEELVKEGVFSQSASLQVLKLKAPATVMYTVNTGKRLLAKGVPVFDSFGKIKMIVNNVWDLTEIYSLENETIGPKASSLQQEVDFIFHSPAMDKVVELALKASKVTSNVLILGESGVGKDVIANLIHKASGVKGTFIKVNCAAIPETLLESELFGYEYGSFTGAKKDGKAGLFQMANNGTIFLDEIAELPTHLQAKLLRVIQDKEVIPIGATKSIAIESRVIAATNKNIETAIDTGLFREDLYYRLNVVSIKIPPLRNRVEDIQPLARYFMDLFNKKYSLNKRLSKGALEALERSQWRGNVRELENTIERLAVVVDGNVIAAEDIAIIQNKPLLADKGKGSLKEQLMELEVKLLRESIVVNKTTRRAAKALGIDQSTLVRKLQKYGMKMMD</sequence>
<dbReference type="Gene3D" id="1.10.8.60">
    <property type="match status" value="1"/>
</dbReference>
<dbReference type="CDD" id="cd00130">
    <property type="entry name" value="PAS"/>
    <property type="match status" value="1"/>
</dbReference>
<gene>
    <name evidence="8" type="ORF">F8153_07470</name>
</gene>
<dbReference type="GO" id="GO:0005524">
    <property type="term" value="F:ATP binding"/>
    <property type="evidence" value="ECO:0007669"/>
    <property type="project" value="UniProtKB-KW"/>
</dbReference>
<accession>A0A833HP49</accession>
<dbReference type="InterPro" id="IPR027417">
    <property type="entry name" value="P-loop_NTPase"/>
</dbReference>
<feature type="coiled-coil region" evidence="5">
    <location>
        <begin position="1"/>
        <end position="28"/>
    </location>
</feature>
<proteinExistence type="predicted"/>
<dbReference type="Pfam" id="PF25601">
    <property type="entry name" value="AAA_lid_14"/>
    <property type="match status" value="1"/>
</dbReference>
<dbReference type="GO" id="GO:0003677">
    <property type="term" value="F:DNA binding"/>
    <property type="evidence" value="ECO:0007669"/>
    <property type="project" value="UniProtKB-KW"/>
</dbReference>
<dbReference type="InterPro" id="IPR025943">
    <property type="entry name" value="Sigma_54_int_dom_ATP-bd_2"/>
</dbReference>
<dbReference type="Gene3D" id="3.30.450.20">
    <property type="entry name" value="PAS domain"/>
    <property type="match status" value="1"/>
</dbReference>
<keyword evidence="1" id="KW-0547">Nucleotide-binding</keyword>
<keyword evidence="9" id="KW-1185">Reference proteome</keyword>
<evidence type="ECO:0000259" key="6">
    <source>
        <dbReference type="PROSITE" id="PS50045"/>
    </source>
</evidence>
<dbReference type="InterPro" id="IPR000014">
    <property type="entry name" value="PAS"/>
</dbReference>
<dbReference type="InterPro" id="IPR058031">
    <property type="entry name" value="AAA_lid_NorR"/>
</dbReference>
<keyword evidence="2" id="KW-0058">Aromatic hydrocarbons catabolism</keyword>
<dbReference type="Gene3D" id="3.40.50.300">
    <property type="entry name" value="P-loop containing nucleotide triphosphate hydrolases"/>
    <property type="match status" value="1"/>
</dbReference>
<dbReference type="InterPro" id="IPR013767">
    <property type="entry name" value="PAS_fold"/>
</dbReference>
<name>A0A833HP49_9FIRM</name>
<dbReference type="InterPro" id="IPR030828">
    <property type="entry name" value="HTH_TyrR"/>
</dbReference>
<keyword evidence="3" id="KW-0067">ATP-binding</keyword>
<reference evidence="8 9" key="1">
    <citation type="submission" date="2019-10" db="EMBL/GenBank/DDBJ databases">
        <title>Alkaliphilus serpentinus sp. nov. and Alkaliphilus pronyensis sp. nov., two novel anaerobic alkaliphilic species isolated from the serpentinized-hosted hydrothermal field of the Prony Bay (New Caledonia).</title>
        <authorList>
            <person name="Postec A."/>
        </authorList>
    </citation>
    <scope>NUCLEOTIDE SEQUENCE [LARGE SCALE GENOMIC DNA]</scope>
    <source>
        <strain evidence="8 9">LacT</strain>
    </source>
</reference>
<dbReference type="AlphaFoldDB" id="A0A833HP49"/>
<dbReference type="InterPro" id="IPR009057">
    <property type="entry name" value="Homeodomain-like_sf"/>
</dbReference>
<organism evidence="8 9">
    <name type="scientific">Alkaliphilus serpentinus</name>
    <dbReference type="NCBI Taxonomy" id="1482731"/>
    <lineage>
        <taxon>Bacteria</taxon>
        <taxon>Bacillati</taxon>
        <taxon>Bacillota</taxon>
        <taxon>Clostridia</taxon>
        <taxon>Peptostreptococcales</taxon>
        <taxon>Natronincolaceae</taxon>
        <taxon>Alkaliphilus</taxon>
    </lineage>
</organism>
<dbReference type="Proteomes" id="UP000465601">
    <property type="component" value="Unassembled WGS sequence"/>
</dbReference>
<dbReference type="SMART" id="SM00382">
    <property type="entry name" value="AAA"/>
    <property type="match status" value="1"/>
</dbReference>
<dbReference type="InterPro" id="IPR003593">
    <property type="entry name" value="AAA+_ATPase"/>
</dbReference>
<evidence type="ECO:0000313" key="9">
    <source>
        <dbReference type="Proteomes" id="UP000465601"/>
    </source>
</evidence>
<evidence type="ECO:0000313" key="8">
    <source>
        <dbReference type="EMBL" id="KAB3530249.1"/>
    </source>
</evidence>
<feature type="domain" description="PAS" evidence="7">
    <location>
        <begin position="17"/>
        <end position="68"/>
    </location>
</feature>
<feature type="domain" description="Sigma-54 factor interaction" evidence="6">
    <location>
        <begin position="148"/>
        <end position="376"/>
    </location>
</feature>
<dbReference type="SUPFAM" id="SSF46689">
    <property type="entry name" value="Homeodomain-like"/>
    <property type="match status" value="1"/>
</dbReference>
<dbReference type="Gene3D" id="1.10.10.60">
    <property type="entry name" value="Homeodomain-like"/>
    <property type="match status" value="1"/>
</dbReference>